<evidence type="ECO:0000313" key="8">
    <source>
        <dbReference type="EMBL" id="KAK9808098.1"/>
    </source>
</evidence>
<keyword evidence="9" id="KW-1185">Reference proteome</keyword>
<comment type="caution">
    <text evidence="8">The sequence shown here is derived from an EMBL/GenBank/DDBJ whole genome shotgun (WGS) entry which is preliminary data.</text>
</comment>
<keyword evidence="2" id="KW-0479">Metal-binding</keyword>
<dbReference type="PANTHER" id="PTHR22726:SF1">
    <property type="entry name" value="METALLOENDOPEPTIDASE OMA1, MITOCHONDRIAL"/>
    <property type="match status" value="1"/>
</dbReference>
<evidence type="ECO:0000256" key="6">
    <source>
        <dbReference type="RuleBase" id="RU003983"/>
    </source>
</evidence>
<reference evidence="8 9" key="1">
    <citation type="journal article" date="2024" name="Nat. Commun.">
        <title>Phylogenomics reveals the evolutionary origins of lichenization in chlorophyte algae.</title>
        <authorList>
            <person name="Puginier C."/>
            <person name="Libourel C."/>
            <person name="Otte J."/>
            <person name="Skaloud P."/>
            <person name="Haon M."/>
            <person name="Grisel S."/>
            <person name="Petersen M."/>
            <person name="Berrin J.G."/>
            <person name="Delaux P.M."/>
            <person name="Dal Grande F."/>
            <person name="Keller J."/>
        </authorList>
    </citation>
    <scope>NUCLEOTIDE SEQUENCE [LARGE SCALE GENOMIC DNA]</scope>
    <source>
        <strain evidence="8 9">SAG 2036</strain>
    </source>
</reference>
<dbReference type="InterPro" id="IPR001915">
    <property type="entry name" value="Peptidase_M48"/>
</dbReference>
<evidence type="ECO:0000256" key="5">
    <source>
        <dbReference type="ARBA" id="ARBA00023049"/>
    </source>
</evidence>
<dbReference type="PANTHER" id="PTHR22726">
    <property type="entry name" value="METALLOENDOPEPTIDASE OMA1"/>
    <property type="match status" value="1"/>
</dbReference>
<comment type="similarity">
    <text evidence="6">Belongs to the peptidase M48 family.</text>
</comment>
<dbReference type="Proteomes" id="UP001465755">
    <property type="component" value="Unassembled WGS sequence"/>
</dbReference>
<accession>A0AAW1PDW1</accession>
<gene>
    <name evidence="8" type="ORF">WJX73_006218</name>
</gene>
<dbReference type="GO" id="GO:0016020">
    <property type="term" value="C:membrane"/>
    <property type="evidence" value="ECO:0007669"/>
    <property type="project" value="TreeGrafter"/>
</dbReference>
<comment type="cofactor">
    <cofactor evidence="6">
        <name>Zn(2+)</name>
        <dbReference type="ChEBI" id="CHEBI:29105"/>
    </cofactor>
    <text evidence="6">Binds 1 zinc ion per subunit.</text>
</comment>
<evidence type="ECO:0000256" key="4">
    <source>
        <dbReference type="ARBA" id="ARBA00022833"/>
    </source>
</evidence>
<evidence type="ECO:0000259" key="7">
    <source>
        <dbReference type="Pfam" id="PF01435"/>
    </source>
</evidence>
<dbReference type="GO" id="GO:0004222">
    <property type="term" value="F:metalloendopeptidase activity"/>
    <property type="evidence" value="ECO:0007669"/>
    <property type="project" value="InterPro"/>
</dbReference>
<name>A0AAW1PDW1_9CHLO</name>
<dbReference type="Pfam" id="PF01435">
    <property type="entry name" value="Peptidase_M48"/>
    <property type="match status" value="1"/>
</dbReference>
<keyword evidence="3 6" id="KW-0378">Hydrolase</keyword>
<evidence type="ECO:0000256" key="3">
    <source>
        <dbReference type="ARBA" id="ARBA00022801"/>
    </source>
</evidence>
<evidence type="ECO:0000256" key="2">
    <source>
        <dbReference type="ARBA" id="ARBA00022723"/>
    </source>
</evidence>
<dbReference type="GO" id="GO:0046872">
    <property type="term" value="F:metal ion binding"/>
    <property type="evidence" value="ECO:0007669"/>
    <property type="project" value="UniProtKB-KW"/>
</dbReference>
<protein>
    <recommendedName>
        <fullName evidence="7">Peptidase M48 domain-containing protein</fullName>
    </recommendedName>
</protein>
<evidence type="ECO:0000256" key="1">
    <source>
        <dbReference type="ARBA" id="ARBA00022670"/>
    </source>
</evidence>
<dbReference type="CDD" id="cd07331">
    <property type="entry name" value="M48C_Oma1_like"/>
    <property type="match status" value="1"/>
</dbReference>
<proteinExistence type="inferred from homology"/>
<evidence type="ECO:0000313" key="9">
    <source>
        <dbReference type="Proteomes" id="UP001465755"/>
    </source>
</evidence>
<keyword evidence="4 6" id="KW-0862">Zinc</keyword>
<dbReference type="EMBL" id="JALJOQ010000027">
    <property type="protein sequence ID" value="KAK9808098.1"/>
    <property type="molecule type" value="Genomic_DNA"/>
</dbReference>
<dbReference type="AlphaFoldDB" id="A0AAW1PDW1"/>
<feature type="domain" description="Peptidase M48" evidence="7">
    <location>
        <begin position="151"/>
        <end position="311"/>
    </location>
</feature>
<sequence>MLRRSPLRLLTRSAAYLKEEGTGTAPQPFSDWLQSRGFRDVRGYQHFRRRSAFNAQGRLLPGIAVATVGSLVVWTTCREEIPYTHRKHLILVSQDQEKRLGQQVFKQVKEEAVQQRKLLPASHPYTRLVQRVGKRISQQATDGFRGTGVHSHMQGLEWEFLVVDEDQENAFVVPGGKVVVYSGLLKMLDDEEELATVLSHEVAHVLARHVAEKVTQSMTWLAFFIILEWTLGLPLPIDIISGLVMSQNSRKLETEADRIGLTLAAQACYNPSAFVPVMTKLGEAEAKAGFKTPEFLRTHPVSTTRIRQIKADLPAAEEKPAHLMPGRPNLPTWARQT</sequence>
<keyword evidence="5 6" id="KW-0482">Metalloprotease</keyword>
<organism evidence="8 9">
    <name type="scientific">Symbiochloris irregularis</name>
    <dbReference type="NCBI Taxonomy" id="706552"/>
    <lineage>
        <taxon>Eukaryota</taxon>
        <taxon>Viridiplantae</taxon>
        <taxon>Chlorophyta</taxon>
        <taxon>core chlorophytes</taxon>
        <taxon>Trebouxiophyceae</taxon>
        <taxon>Trebouxiales</taxon>
        <taxon>Trebouxiaceae</taxon>
        <taxon>Symbiochloris</taxon>
    </lineage>
</organism>
<dbReference type="Gene3D" id="3.30.2010.10">
    <property type="entry name" value="Metalloproteases ('zincins'), catalytic domain"/>
    <property type="match status" value="1"/>
</dbReference>
<dbReference type="GO" id="GO:0051603">
    <property type="term" value="P:proteolysis involved in protein catabolic process"/>
    <property type="evidence" value="ECO:0007669"/>
    <property type="project" value="TreeGrafter"/>
</dbReference>
<dbReference type="InterPro" id="IPR051156">
    <property type="entry name" value="Mito/Outer_Membr_Metalloprot"/>
</dbReference>
<keyword evidence="1 6" id="KW-0645">Protease</keyword>